<keyword evidence="4 5" id="KW-0472">Membrane</keyword>
<evidence type="ECO:0000313" key="6">
    <source>
        <dbReference type="EMBL" id="CAB4570040.1"/>
    </source>
</evidence>
<gene>
    <name evidence="6" type="ORF">UFOPK1650_00651</name>
</gene>
<dbReference type="Pfam" id="PF02535">
    <property type="entry name" value="Zip"/>
    <property type="match status" value="1"/>
</dbReference>
<evidence type="ECO:0000256" key="2">
    <source>
        <dbReference type="ARBA" id="ARBA00022692"/>
    </source>
</evidence>
<proteinExistence type="predicted"/>
<evidence type="ECO:0000256" key="4">
    <source>
        <dbReference type="ARBA" id="ARBA00023136"/>
    </source>
</evidence>
<evidence type="ECO:0000256" key="5">
    <source>
        <dbReference type="SAM" id="Phobius"/>
    </source>
</evidence>
<dbReference type="AlphaFoldDB" id="A0A6J6E0N9"/>
<dbReference type="EMBL" id="CAEZTJ010000086">
    <property type="protein sequence ID" value="CAB4570040.1"/>
    <property type="molecule type" value="Genomic_DNA"/>
</dbReference>
<dbReference type="GO" id="GO:0016020">
    <property type="term" value="C:membrane"/>
    <property type="evidence" value="ECO:0007669"/>
    <property type="project" value="UniProtKB-SubCell"/>
</dbReference>
<dbReference type="PANTHER" id="PTHR11040">
    <property type="entry name" value="ZINC/IRON TRANSPORTER"/>
    <property type="match status" value="1"/>
</dbReference>
<comment type="subcellular location">
    <subcellularLocation>
        <location evidence="1">Membrane</location>
        <topology evidence="1">Multi-pass membrane protein</topology>
    </subcellularLocation>
</comment>
<feature type="transmembrane region" description="Helical" evidence="5">
    <location>
        <begin position="6"/>
        <end position="25"/>
    </location>
</feature>
<accession>A0A6J6E0N9</accession>
<name>A0A6J6E0N9_9ZZZZ</name>
<organism evidence="6">
    <name type="scientific">freshwater metagenome</name>
    <dbReference type="NCBI Taxonomy" id="449393"/>
    <lineage>
        <taxon>unclassified sequences</taxon>
        <taxon>metagenomes</taxon>
        <taxon>ecological metagenomes</taxon>
    </lineage>
</organism>
<protein>
    <submittedName>
        <fullName evidence="6">Unannotated protein</fullName>
    </submittedName>
</protein>
<feature type="transmembrane region" description="Helical" evidence="5">
    <location>
        <begin position="186"/>
        <end position="204"/>
    </location>
</feature>
<feature type="transmembrane region" description="Helical" evidence="5">
    <location>
        <begin position="156"/>
        <end position="180"/>
    </location>
</feature>
<dbReference type="InterPro" id="IPR003689">
    <property type="entry name" value="ZIP"/>
</dbReference>
<keyword evidence="2 5" id="KW-0812">Transmembrane</keyword>
<evidence type="ECO:0000256" key="3">
    <source>
        <dbReference type="ARBA" id="ARBA00022989"/>
    </source>
</evidence>
<dbReference type="PANTHER" id="PTHR11040:SF205">
    <property type="entry name" value="ZINC TRANSPORTER ZUPT"/>
    <property type="match status" value="1"/>
</dbReference>
<evidence type="ECO:0000256" key="1">
    <source>
        <dbReference type="ARBA" id="ARBA00004141"/>
    </source>
</evidence>
<dbReference type="GO" id="GO:0005385">
    <property type="term" value="F:zinc ion transmembrane transporter activity"/>
    <property type="evidence" value="ECO:0007669"/>
    <property type="project" value="TreeGrafter"/>
</dbReference>
<feature type="transmembrane region" description="Helical" evidence="5">
    <location>
        <begin position="66"/>
        <end position="84"/>
    </location>
</feature>
<sequence>MEPLLAGYLLAIAAALATLFGMFAITLKENLSEKVLAFLLLLVAGAMITVSLGQILPTSFKNGDSAIGIVLWLLVGVAAVLLLARMDVGADATKRSLWITVIAITLHNLPEGATTIGATLISIDTGVTTAIVLALHNVPEGIAIATMARLAGVGRVGTVVMVLVAALAEVFGASAVYLLGSGMSDSATSILLAAVAGIMVTISAKELIPYSARILLSARKR</sequence>
<feature type="transmembrane region" description="Helical" evidence="5">
    <location>
        <begin position="37"/>
        <end position="60"/>
    </location>
</feature>
<keyword evidence="3 5" id="KW-1133">Transmembrane helix</keyword>
<reference evidence="6" key="1">
    <citation type="submission" date="2020-05" db="EMBL/GenBank/DDBJ databases">
        <authorList>
            <person name="Chiriac C."/>
            <person name="Salcher M."/>
            <person name="Ghai R."/>
            <person name="Kavagutti S V."/>
        </authorList>
    </citation>
    <scope>NUCLEOTIDE SEQUENCE</scope>
</reference>